<evidence type="ECO:0000259" key="1">
    <source>
        <dbReference type="Pfam" id="PF10106"/>
    </source>
</evidence>
<proteinExistence type="predicted"/>
<dbReference type="Pfam" id="PF10106">
    <property type="entry name" value="DUF2345"/>
    <property type="match status" value="1"/>
</dbReference>
<name>A0A658R5Q9_9BURK</name>
<dbReference type="Gene3D" id="2.40.50.230">
    <property type="entry name" value="Gp5 N-terminal domain"/>
    <property type="match status" value="1"/>
</dbReference>
<gene>
    <name evidence="3" type="ORF">AWB72_05664</name>
</gene>
<dbReference type="SUPFAM" id="SSF69279">
    <property type="entry name" value="Phage tail proteins"/>
    <property type="match status" value="2"/>
</dbReference>
<feature type="domain" description="Putative type VI secretion system Rhs element associated Vgr" evidence="2">
    <location>
        <begin position="376"/>
        <end position="468"/>
    </location>
</feature>
<dbReference type="Gene3D" id="2.30.110.50">
    <property type="match status" value="1"/>
</dbReference>
<dbReference type="AlphaFoldDB" id="A0A658R5Q9"/>
<keyword evidence="4" id="KW-1185">Reference proteome</keyword>
<dbReference type="InterPro" id="IPR037026">
    <property type="entry name" value="Vgr_OB-fold_dom_sf"/>
</dbReference>
<evidence type="ECO:0000313" key="3">
    <source>
        <dbReference type="EMBL" id="SAL53064.1"/>
    </source>
</evidence>
<evidence type="ECO:0000259" key="2">
    <source>
        <dbReference type="Pfam" id="PF13296"/>
    </source>
</evidence>
<dbReference type="Gene3D" id="4.10.220.110">
    <property type="match status" value="1"/>
</dbReference>
<accession>A0A658R5Q9</accession>
<evidence type="ECO:0000313" key="4">
    <source>
        <dbReference type="Proteomes" id="UP000198263"/>
    </source>
</evidence>
<dbReference type="InterPro" id="IPR028244">
    <property type="entry name" value="T6SS_Rhs_Vgr_dom"/>
</dbReference>
<comment type="caution">
    <text evidence="3">The sequence shown here is derived from an EMBL/GenBank/DDBJ whole genome shotgun (WGS) entry which is preliminary data.</text>
</comment>
<dbReference type="Proteomes" id="UP000198263">
    <property type="component" value="Unassembled WGS sequence"/>
</dbReference>
<organism evidence="3 4">
    <name type="scientific">Caballeronia concitans</name>
    <dbReference type="NCBI Taxonomy" id="1777133"/>
    <lineage>
        <taxon>Bacteria</taxon>
        <taxon>Pseudomonadati</taxon>
        <taxon>Pseudomonadota</taxon>
        <taxon>Betaproteobacteria</taxon>
        <taxon>Burkholderiales</taxon>
        <taxon>Burkholderiaceae</taxon>
        <taxon>Caballeronia</taxon>
    </lineage>
</organism>
<feature type="domain" description="DUF2345" evidence="1">
    <location>
        <begin position="492"/>
        <end position="633"/>
    </location>
</feature>
<sequence length="658" mass="71850">MHKSDVFKDITFQELVTQLLIDRKNFDAFDVEFHLEGAQEKMEQIVMYEESVWAMITRHAKRKGIVWFYKQGRGKEGQLDTLVFTDNPRGYVRSIDVPLMPESGLNNNWHEAVLSVSEARTLVPATIEVWERNYRTPEDALRATANVSDEADDRSVFGQINRSAEFHLTQAQGEALALTRRDEQIARQAKLSGTTNAKGVAPGVVVKLTNAKLTSAPYGFVIESMTMTGSRTKPALVRFKALPAHLAYRPAFVYERDWRFLKGPVVGVVTTFDSSPYGCMDEHGRYPVLPKFLQCTANADKQLLKLRLLRPSSSYQGGFHAPLLPTTEVLLWGAHADIDRLHIAGALHDYSHPDLVRGTDSLFSYAIWRSPLLGAEVVFNDLQGKESARIATVYKQSAFNQGYLLDSKKLPRGEGFEATTQAWGTIRAAKGLFLSADTAAGADTPHLDMPAAIRQLKSALQRVTELATATTQAKGDAADKATQAALLDGLSQLCDAGLLASAPGGMAFTTPKSVQHSAGENVIVTAGRHMDVSITERLRMVAGELISVCAHKLGIRIFSKGKIEVQAQEAPLDLFADQQLHVSSANANVLVNGKTKAVLASGGAAIKIENGSVEVICPGDFKIKAGSFTFEGPENADLPLPMLPASEFNPTNSYPLTR</sequence>
<dbReference type="EMBL" id="FCNV02000038">
    <property type="protein sequence ID" value="SAL53064.1"/>
    <property type="molecule type" value="Genomic_DNA"/>
</dbReference>
<dbReference type="Pfam" id="PF05954">
    <property type="entry name" value="Phage_GPD"/>
    <property type="match status" value="1"/>
</dbReference>
<dbReference type="Gene3D" id="3.55.50.10">
    <property type="entry name" value="Baseplate protein-like domains"/>
    <property type="match status" value="1"/>
</dbReference>
<dbReference type="SUPFAM" id="SSF69255">
    <property type="entry name" value="gp5 N-terminal domain-like"/>
    <property type="match status" value="1"/>
</dbReference>
<dbReference type="InterPro" id="IPR018769">
    <property type="entry name" value="VgrG2_DUF2345"/>
</dbReference>
<dbReference type="Pfam" id="PF13296">
    <property type="entry name" value="T6SS_Vgr"/>
    <property type="match status" value="1"/>
</dbReference>
<protein>
    <submittedName>
        <fullName evidence="3">Rhs element Vgr protein</fullName>
    </submittedName>
</protein>
<reference evidence="3 4" key="1">
    <citation type="submission" date="2016-01" db="EMBL/GenBank/DDBJ databases">
        <authorList>
            <person name="Peeters C."/>
        </authorList>
    </citation>
    <scope>NUCLEOTIDE SEQUENCE [LARGE SCALE GENOMIC DNA]</scope>
    <source>
        <strain evidence="3">LMG 29315</strain>
    </source>
</reference>